<dbReference type="PANTHER" id="PTHR34961">
    <property type="entry name" value="TRANSMEMBRANE PROTEIN"/>
    <property type="match status" value="1"/>
</dbReference>
<sequence>MPSLVLLILLCLTLHACDARRLRLSDKAVDGKQIYHFSKYAEKSKAFETSITSSLRPPTLEECISQQREVKTSGRNNNHVHSRGGVHKQINDPNVLYKKQDLTNGATSVATSSQSKIEDYSGSFLLLARQAAGNENTKVPSFQKDLQLARNIKGLKRNVRSLQGSVQHDSVETADVQEIEAVEDIVVMDYAQPHRKPPIHNEKP</sequence>
<feature type="chain" id="PRO_5035731758" evidence="2">
    <location>
        <begin position="20"/>
        <end position="204"/>
    </location>
</feature>
<feature type="signal peptide" evidence="2">
    <location>
        <begin position="1"/>
        <end position="19"/>
    </location>
</feature>
<organism evidence="3 4">
    <name type="scientific">Carya illinoinensis</name>
    <name type="common">Pecan</name>
    <dbReference type="NCBI Taxonomy" id="32201"/>
    <lineage>
        <taxon>Eukaryota</taxon>
        <taxon>Viridiplantae</taxon>
        <taxon>Streptophyta</taxon>
        <taxon>Embryophyta</taxon>
        <taxon>Tracheophyta</taxon>
        <taxon>Spermatophyta</taxon>
        <taxon>Magnoliopsida</taxon>
        <taxon>eudicotyledons</taxon>
        <taxon>Gunneridae</taxon>
        <taxon>Pentapetalae</taxon>
        <taxon>rosids</taxon>
        <taxon>fabids</taxon>
        <taxon>Fagales</taxon>
        <taxon>Juglandaceae</taxon>
        <taxon>Carya</taxon>
    </lineage>
</organism>
<keyword evidence="2" id="KW-0732">Signal</keyword>
<dbReference type="InterPro" id="IPR053313">
    <property type="entry name" value="RGF"/>
</dbReference>
<evidence type="ECO:0000313" key="4">
    <source>
        <dbReference type="Proteomes" id="UP000811609"/>
    </source>
</evidence>
<accession>A0A8T1NV48</accession>
<name>A0A8T1NV48_CARIL</name>
<dbReference type="PANTHER" id="PTHR34961:SF7">
    <property type="entry name" value="TRANSMEMBRANE PROTEIN"/>
    <property type="match status" value="1"/>
</dbReference>
<gene>
    <name evidence="3" type="ORF">CIPAW_12G108600</name>
</gene>
<proteinExistence type="predicted"/>
<dbReference type="Pfam" id="PF21529">
    <property type="entry name" value="GLV1-2"/>
    <property type="match status" value="1"/>
</dbReference>
<evidence type="ECO:0000256" key="2">
    <source>
        <dbReference type="SAM" id="SignalP"/>
    </source>
</evidence>
<evidence type="ECO:0000313" key="3">
    <source>
        <dbReference type="EMBL" id="KAG6634295.1"/>
    </source>
</evidence>
<dbReference type="InterPro" id="IPR049306">
    <property type="entry name" value="GLV1-2"/>
</dbReference>
<comment type="caution">
    <text evidence="3">The sequence shown here is derived from an EMBL/GenBank/DDBJ whole genome shotgun (WGS) entry which is preliminary data.</text>
</comment>
<keyword evidence="4" id="KW-1185">Reference proteome</keyword>
<evidence type="ECO:0000256" key="1">
    <source>
        <dbReference type="SAM" id="MobiDB-lite"/>
    </source>
</evidence>
<dbReference type="AlphaFoldDB" id="A0A8T1NV48"/>
<reference evidence="3" key="1">
    <citation type="submission" date="2020-12" db="EMBL/GenBank/DDBJ databases">
        <title>WGS assembly of Carya illinoinensis cv. Pawnee.</title>
        <authorList>
            <person name="Platts A."/>
            <person name="Shu S."/>
            <person name="Wright S."/>
            <person name="Barry K."/>
            <person name="Edger P."/>
            <person name="Pires J.C."/>
            <person name="Schmutz J."/>
        </authorList>
    </citation>
    <scope>NUCLEOTIDE SEQUENCE</scope>
    <source>
        <tissue evidence="3">Leaf</tissue>
    </source>
</reference>
<dbReference type="Proteomes" id="UP000811609">
    <property type="component" value="Chromosome 12"/>
</dbReference>
<protein>
    <submittedName>
        <fullName evidence="3">Uncharacterized protein</fullName>
    </submittedName>
</protein>
<dbReference type="EMBL" id="CM031820">
    <property type="protein sequence ID" value="KAG6634295.1"/>
    <property type="molecule type" value="Genomic_DNA"/>
</dbReference>
<feature type="region of interest" description="Disordered" evidence="1">
    <location>
        <begin position="69"/>
        <end position="88"/>
    </location>
</feature>